<accession>A0A8D8B2L1</accession>
<proteinExistence type="predicted"/>
<name>A0A8D8B2L1_CULPI</name>
<protein>
    <submittedName>
        <fullName evidence="1">(northern house mosquito) hypothetical protein</fullName>
    </submittedName>
</protein>
<sequence>MYNRSKSLRATGCETLRNSTQRLFGKKTTKSASGCNHRHFEDTRGSSCTSTTSAVIEQTVVTQHTIKTSTTLESNRGTHAPRACTSADILGRGHNCRIFFFNHKMDCQKIIGR</sequence>
<dbReference type="AlphaFoldDB" id="A0A8D8B2L1"/>
<dbReference type="EMBL" id="HBUE01057252">
    <property type="protein sequence ID" value="CAG6466880.1"/>
    <property type="molecule type" value="Transcribed_RNA"/>
</dbReference>
<reference evidence="1" key="1">
    <citation type="submission" date="2021-05" db="EMBL/GenBank/DDBJ databases">
        <authorList>
            <person name="Alioto T."/>
            <person name="Alioto T."/>
            <person name="Gomez Garrido J."/>
        </authorList>
    </citation>
    <scope>NUCLEOTIDE SEQUENCE</scope>
</reference>
<organism evidence="1">
    <name type="scientific">Culex pipiens</name>
    <name type="common">House mosquito</name>
    <dbReference type="NCBI Taxonomy" id="7175"/>
    <lineage>
        <taxon>Eukaryota</taxon>
        <taxon>Metazoa</taxon>
        <taxon>Ecdysozoa</taxon>
        <taxon>Arthropoda</taxon>
        <taxon>Hexapoda</taxon>
        <taxon>Insecta</taxon>
        <taxon>Pterygota</taxon>
        <taxon>Neoptera</taxon>
        <taxon>Endopterygota</taxon>
        <taxon>Diptera</taxon>
        <taxon>Nematocera</taxon>
        <taxon>Culicoidea</taxon>
        <taxon>Culicidae</taxon>
        <taxon>Culicinae</taxon>
        <taxon>Culicini</taxon>
        <taxon>Culex</taxon>
        <taxon>Culex</taxon>
    </lineage>
</organism>
<evidence type="ECO:0000313" key="1">
    <source>
        <dbReference type="EMBL" id="CAG6466880.1"/>
    </source>
</evidence>